<keyword evidence="6 9" id="KW-1133">Transmembrane helix</keyword>
<dbReference type="EMBL" id="JBHLWN010000031">
    <property type="protein sequence ID" value="MFC0212556.1"/>
    <property type="molecule type" value="Genomic_DNA"/>
</dbReference>
<name>A0ABV6DIS7_9BACL</name>
<dbReference type="Pfam" id="PF21760">
    <property type="entry name" value="SecD_1st"/>
    <property type="match status" value="1"/>
</dbReference>
<dbReference type="PANTHER" id="PTHR30081:SF1">
    <property type="entry name" value="PROTEIN TRANSLOCASE SUBUNIT SECD"/>
    <property type="match status" value="1"/>
</dbReference>
<dbReference type="InterPro" id="IPR048634">
    <property type="entry name" value="SecD_SecF_C"/>
</dbReference>
<accession>A0ABV6DIS7</accession>
<comment type="caution">
    <text evidence="9">Lacks conserved residue(s) required for the propagation of feature annotation.</text>
</comment>
<keyword evidence="14" id="KW-1185">Reference proteome</keyword>
<feature type="transmembrane region" description="Helical" evidence="9">
    <location>
        <begin position="269"/>
        <end position="288"/>
    </location>
</feature>
<dbReference type="PANTHER" id="PTHR30081">
    <property type="entry name" value="PROTEIN-EXPORT MEMBRANE PROTEIN SEC"/>
    <property type="match status" value="1"/>
</dbReference>
<dbReference type="Pfam" id="PF02355">
    <property type="entry name" value="SecD_SecF_C"/>
    <property type="match status" value="1"/>
</dbReference>
<evidence type="ECO:0000259" key="12">
    <source>
        <dbReference type="Pfam" id="PF22599"/>
    </source>
</evidence>
<feature type="domain" description="SecDF P1 head subdomain" evidence="12">
    <location>
        <begin position="136"/>
        <end position="218"/>
    </location>
</feature>
<proteinExistence type="inferred from homology"/>
<evidence type="ECO:0000313" key="13">
    <source>
        <dbReference type="EMBL" id="MFC0212556.1"/>
    </source>
</evidence>
<organism evidence="13 14">
    <name type="scientific">Paenibacillus chartarius</name>
    <dbReference type="NCBI Taxonomy" id="747481"/>
    <lineage>
        <taxon>Bacteria</taxon>
        <taxon>Bacillati</taxon>
        <taxon>Bacillota</taxon>
        <taxon>Bacilli</taxon>
        <taxon>Bacillales</taxon>
        <taxon>Paenibacillaceae</taxon>
        <taxon>Paenibacillus</taxon>
    </lineage>
</organism>
<keyword evidence="8 9" id="KW-0472">Membrane</keyword>
<feature type="domain" description="Protein export membrane protein SecD/SecF C-terminal" evidence="10">
    <location>
        <begin position="224"/>
        <end position="391"/>
    </location>
</feature>
<evidence type="ECO:0000256" key="2">
    <source>
        <dbReference type="ARBA" id="ARBA00022448"/>
    </source>
</evidence>
<dbReference type="Pfam" id="PF22599">
    <property type="entry name" value="SecDF_P1_head"/>
    <property type="match status" value="1"/>
</dbReference>
<dbReference type="Proteomes" id="UP001589776">
    <property type="component" value="Unassembled WGS sequence"/>
</dbReference>
<comment type="caution">
    <text evidence="13">The sequence shown here is derived from an EMBL/GenBank/DDBJ whole genome shotgun (WGS) entry which is preliminary data.</text>
</comment>
<dbReference type="InterPro" id="IPR005791">
    <property type="entry name" value="SecD"/>
</dbReference>
<evidence type="ECO:0000256" key="1">
    <source>
        <dbReference type="ARBA" id="ARBA00004651"/>
    </source>
</evidence>
<dbReference type="Gene3D" id="1.20.1640.10">
    <property type="entry name" value="Multidrug efflux transporter AcrB transmembrane domain"/>
    <property type="match status" value="1"/>
</dbReference>
<evidence type="ECO:0000256" key="3">
    <source>
        <dbReference type="ARBA" id="ARBA00022475"/>
    </source>
</evidence>
<evidence type="ECO:0000256" key="6">
    <source>
        <dbReference type="ARBA" id="ARBA00022989"/>
    </source>
</evidence>
<evidence type="ECO:0000256" key="5">
    <source>
        <dbReference type="ARBA" id="ARBA00022927"/>
    </source>
</evidence>
<evidence type="ECO:0000256" key="4">
    <source>
        <dbReference type="ARBA" id="ARBA00022692"/>
    </source>
</evidence>
<evidence type="ECO:0000256" key="8">
    <source>
        <dbReference type="ARBA" id="ARBA00023136"/>
    </source>
</evidence>
<keyword evidence="4 9" id="KW-0812">Transmembrane</keyword>
<keyword evidence="3 9" id="KW-1003">Cell membrane</keyword>
<dbReference type="SUPFAM" id="SSF82866">
    <property type="entry name" value="Multidrug efflux transporter AcrB transmembrane domain"/>
    <property type="match status" value="1"/>
</dbReference>
<dbReference type="InterPro" id="IPR048631">
    <property type="entry name" value="SecD_1st"/>
</dbReference>
<comment type="similarity">
    <text evidence="9">Belongs to the SecD/SecF family. SecD subfamily.</text>
</comment>
<comment type="function">
    <text evidence="9">Part of the Sec protein translocase complex. Interacts with the SecYEG preprotein conducting channel. SecDF uses the proton motive force (PMF) to complete protein translocation after the ATP-dependent function of SecA.</text>
</comment>
<feature type="transmembrane region" description="Helical" evidence="9">
    <location>
        <begin position="336"/>
        <end position="358"/>
    </location>
</feature>
<dbReference type="InterPro" id="IPR055344">
    <property type="entry name" value="SecD_SecF_C_bact"/>
</dbReference>
<evidence type="ECO:0000259" key="10">
    <source>
        <dbReference type="Pfam" id="PF02355"/>
    </source>
</evidence>
<sequence length="413" mass="44746">MNVKRFMAFLLVVVITFGIIGGTSPWILKNIRLGLDLKGGFEILYVAEPLTPGQTVTRDLLTRTAESLAQRADKSGVAEPEVTTEGNDRIRVRLPGVANQEELRKTLAEPAQLTFRSGAPDFKTIELLGTDFVENAARVGYDQANRPQIEIKLKSAEKFSDLTKRLTGQPLAIYLNDVQLSAPVVNGEIPGGTAVITGNYTFEQAKEIADTINLGALPLKLTEKYSQTVGALLGLQSLHETTEAAIIASVIILLFMLIVYRVPGIVASIALISFAWLLLIVMVAMNATLTLPGIAAFVLSVGIAVDSNIIMAERIKDEMRSGKSIMSSLRAGSKHSFRTIIDAHVTTALAGIVLYVIGTGSIKGFALTLLLSIVLNILTNVFFSRWLMHLLVRSNLAQKPGHYGVKESEIHAL</sequence>
<dbReference type="HAMAP" id="MF_01463_B">
    <property type="entry name" value="SecD_B"/>
    <property type="match status" value="1"/>
</dbReference>
<evidence type="ECO:0000256" key="9">
    <source>
        <dbReference type="HAMAP-Rule" id="MF_01463"/>
    </source>
</evidence>
<dbReference type="RefSeq" id="WP_377469742.1">
    <property type="nucleotide sequence ID" value="NZ_JBHLWN010000031.1"/>
</dbReference>
<comment type="subcellular location">
    <subcellularLocation>
        <location evidence="1 9">Cell membrane</location>
        <topology evidence="1 9">Multi-pass membrane protein</topology>
    </subcellularLocation>
</comment>
<comment type="subunit">
    <text evidence="9">Forms a complex with SecF. Part of the essential Sec protein translocation apparatus which comprises SecA, SecYEG and auxiliary proteins SecDF. Other proteins may also be involved.</text>
</comment>
<feature type="transmembrane region" description="Helical" evidence="9">
    <location>
        <begin position="364"/>
        <end position="383"/>
    </location>
</feature>
<evidence type="ECO:0000313" key="14">
    <source>
        <dbReference type="Proteomes" id="UP001589776"/>
    </source>
</evidence>
<evidence type="ECO:0000259" key="11">
    <source>
        <dbReference type="Pfam" id="PF21760"/>
    </source>
</evidence>
<dbReference type="InterPro" id="IPR022813">
    <property type="entry name" value="SecD/SecF_arch_bac"/>
</dbReference>
<dbReference type="Gene3D" id="3.30.70.3220">
    <property type="match status" value="1"/>
</dbReference>
<evidence type="ECO:0000256" key="7">
    <source>
        <dbReference type="ARBA" id="ARBA00023010"/>
    </source>
</evidence>
<feature type="domain" description="Protein translocase subunit SecDF P1" evidence="11">
    <location>
        <begin position="62"/>
        <end position="117"/>
    </location>
</feature>
<keyword evidence="5 9" id="KW-0653">Protein transport</keyword>
<protein>
    <recommendedName>
        <fullName evidence="9">Protein translocase subunit SecD</fullName>
    </recommendedName>
</protein>
<feature type="transmembrane region" description="Helical" evidence="9">
    <location>
        <begin position="244"/>
        <end position="262"/>
    </location>
</feature>
<gene>
    <name evidence="9 13" type="primary">secD</name>
    <name evidence="13" type="ORF">ACFFK0_08780</name>
</gene>
<keyword evidence="2 9" id="KW-0813">Transport</keyword>
<dbReference type="InterPro" id="IPR054384">
    <property type="entry name" value="SecDF_P1_head"/>
</dbReference>
<reference evidence="13 14" key="1">
    <citation type="submission" date="2024-09" db="EMBL/GenBank/DDBJ databases">
        <authorList>
            <person name="Sun Q."/>
            <person name="Mori K."/>
        </authorList>
    </citation>
    <scope>NUCLEOTIDE SEQUENCE [LARGE SCALE GENOMIC DNA]</scope>
    <source>
        <strain evidence="13 14">CCM 7759</strain>
    </source>
</reference>
<dbReference type="NCBIfam" id="TIGR00916">
    <property type="entry name" value="2A0604s01"/>
    <property type="match status" value="1"/>
</dbReference>
<keyword evidence="7 9" id="KW-0811">Translocation</keyword>
<dbReference type="NCBIfam" id="TIGR01129">
    <property type="entry name" value="secD"/>
    <property type="match status" value="1"/>
</dbReference>
<feature type="transmembrane region" description="Helical" evidence="9">
    <location>
        <begin position="294"/>
        <end position="315"/>
    </location>
</feature>